<dbReference type="Proteomes" id="UP000789524">
    <property type="component" value="Unassembled WGS sequence"/>
</dbReference>
<protein>
    <submittedName>
        <fullName evidence="1">(African queen) hypothetical protein</fullName>
    </submittedName>
</protein>
<keyword evidence="2" id="KW-1185">Reference proteome</keyword>
<organism evidence="1 2">
    <name type="scientific">Danaus chrysippus</name>
    <name type="common">African queen</name>
    <dbReference type="NCBI Taxonomy" id="151541"/>
    <lineage>
        <taxon>Eukaryota</taxon>
        <taxon>Metazoa</taxon>
        <taxon>Ecdysozoa</taxon>
        <taxon>Arthropoda</taxon>
        <taxon>Hexapoda</taxon>
        <taxon>Insecta</taxon>
        <taxon>Pterygota</taxon>
        <taxon>Neoptera</taxon>
        <taxon>Endopterygota</taxon>
        <taxon>Lepidoptera</taxon>
        <taxon>Glossata</taxon>
        <taxon>Ditrysia</taxon>
        <taxon>Papilionoidea</taxon>
        <taxon>Nymphalidae</taxon>
        <taxon>Danainae</taxon>
        <taxon>Danaini</taxon>
        <taxon>Danaina</taxon>
        <taxon>Danaus</taxon>
        <taxon>Anosia</taxon>
    </lineage>
</organism>
<proteinExistence type="predicted"/>
<reference evidence="1" key="1">
    <citation type="submission" date="2021-09" db="EMBL/GenBank/DDBJ databases">
        <authorList>
            <person name="Martin H S."/>
        </authorList>
    </citation>
    <scope>NUCLEOTIDE SEQUENCE</scope>
</reference>
<name>A0A8J2QM97_9NEOP</name>
<evidence type="ECO:0000313" key="2">
    <source>
        <dbReference type="Proteomes" id="UP000789524"/>
    </source>
</evidence>
<gene>
    <name evidence="1" type="ORF">DCHRY22_LOCUS3787</name>
</gene>
<accession>A0A8J2QM97</accession>
<comment type="caution">
    <text evidence="1">The sequence shown here is derived from an EMBL/GenBank/DDBJ whole genome shotgun (WGS) entry which is preliminary data.</text>
</comment>
<dbReference type="EMBL" id="CAKASE010000048">
    <property type="protein sequence ID" value="CAG9562456.1"/>
    <property type="molecule type" value="Genomic_DNA"/>
</dbReference>
<evidence type="ECO:0000313" key="1">
    <source>
        <dbReference type="EMBL" id="CAG9562456.1"/>
    </source>
</evidence>
<dbReference type="AlphaFoldDB" id="A0A8J2QM97"/>
<sequence length="128" mass="14283">MIVLAHFSFADEVCSRRDRANHGLSELIMGKVTIALLTPVTAVSVNEEESTKNFPCSGKKKQQSETQPSLFPLAMSRRSRFYPGNGKYCDKAHYRLNTSRDFNALFCDQAVSISCVEEVLMMLGENNG</sequence>